<evidence type="ECO:0000259" key="24">
    <source>
        <dbReference type="Pfam" id="PF02732"/>
    </source>
</evidence>
<keyword evidence="15" id="KW-0233">DNA recombination</keyword>
<feature type="region of interest" description="Disordered" evidence="23">
    <location>
        <begin position="159"/>
        <end position="197"/>
    </location>
</feature>
<evidence type="ECO:0000256" key="10">
    <source>
        <dbReference type="ARBA" id="ARBA00022776"/>
    </source>
</evidence>
<keyword evidence="16" id="KW-0234">DNA repair</keyword>
<evidence type="ECO:0000256" key="11">
    <source>
        <dbReference type="ARBA" id="ARBA00022801"/>
    </source>
</evidence>
<comment type="cofactor">
    <cofactor evidence="1">
        <name>Ca(2+)</name>
        <dbReference type="ChEBI" id="CHEBI:29108"/>
    </cofactor>
</comment>
<evidence type="ECO:0000256" key="12">
    <source>
        <dbReference type="ARBA" id="ARBA00022837"/>
    </source>
</evidence>
<keyword evidence="7" id="KW-0479">Metal-binding</keyword>
<sequence length="622" mass="69602">MGRSFLGRIVGPATARRLRSPSRSHRTTTALPFRRPRRKKRLDNGPPPAVLVIADDPTPQKPSHPSSTRTPSFVAETPILSDSALESSVSIVKCSFPRAQKLSGISNLICLESDNESEGFSEKENQRELGKEATSLALEENFEVGISFCRSVSPLTKCSREDSVGPCFSDKQASSGSNEKSNTKSIGNSEIGHFGGNSQPECSRDFLEVDCDGPSHCDISAKGFSPSLIGSNEEKCRKLGKENKTTKQKGKNLDVDAIKQKSKVEDIARKKQLKEEKAQIIEERKRKRQQEKLQKEALKAEAAEMKKLEKEKVKWEKGKFAVKSIVAEIDARVVENGSVGGHLLTRLAEKGLSFRITSNPIEKSILWKMNVPDNIAQLAMASEVPYILLVCQAEEFCELVSSGSFMDNVHKVRTHYPNFTICYLTNKLMRYINKCEQAQYKNQTNSSSCWKRPPVEEVLSKLTTHFTNVRSRQCVDEAELADHVVGLTSSLASCQFRKKLTPLSVYANGSIISKDCLDKNLIKKNCWLKALVAIPKVQPRLAIAIWKKYPTMRSLLNIYMDPNRSVHEKEFLLKDLTTEGFLGNEDRRLGEMCSKRVYRILMAQNGSVVTDDVENGADFFRS</sequence>
<evidence type="ECO:0000256" key="21">
    <source>
        <dbReference type="ARBA" id="ARBA00066032"/>
    </source>
</evidence>
<dbReference type="Gene3D" id="3.40.50.10130">
    <property type="match status" value="1"/>
</dbReference>
<feature type="coiled-coil region" evidence="22">
    <location>
        <begin position="264"/>
        <end position="318"/>
    </location>
</feature>
<dbReference type="AlphaFoldDB" id="A0AB40BVV4"/>
<dbReference type="InterPro" id="IPR047524">
    <property type="entry name" value="XPF_nuclease_EME1_plant/arthr"/>
</dbReference>
<evidence type="ECO:0000256" key="9">
    <source>
        <dbReference type="ARBA" id="ARBA00022763"/>
    </source>
</evidence>
<comment type="similarity">
    <text evidence="4">Belongs to the EME1/MMS4 family.</text>
</comment>
<dbReference type="GO" id="GO:0051301">
    <property type="term" value="P:cell division"/>
    <property type="evidence" value="ECO:0007669"/>
    <property type="project" value="UniProtKB-KW"/>
</dbReference>
<evidence type="ECO:0000256" key="6">
    <source>
        <dbReference type="ARBA" id="ARBA00022722"/>
    </source>
</evidence>
<evidence type="ECO:0000256" key="22">
    <source>
        <dbReference type="SAM" id="Coils"/>
    </source>
</evidence>
<dbReference type="InterPro" id="IPR042530">
    <property type="entry name" value="EME1/EME2_C"/>
</dbReference>
<comment type="function">
    <text evidence="20">Interacts with MUS81 to form a DNA structure-specific endonuclease with substrate preference for branched DNA structures with a 5'-end at the branch nick. Typical substrates include 3'-flap structures, D-loops, replication forks, nicked Holliday junctions and also intact Holliday junctions with a reduced efficiency. May be required in mitosis for the processing of stalled or collapsed replication fork intermediates. Plays a role in DNA repair and in genotoxic stress-induced homologous recombination (HR) in somatic cells. Mediates a subset of meiotic recombination events that are insensitive to crossover interference.</text>
</comment>
<comment type="subunit">
    <text evidence="21">Forms a heterodimer with MUS81.</text>
</comment>
<keyword evidence="6" id="KW-0540">Nuclease</keyword>
<keyword evidence="25" id="KW-1185">Reference proteome</keyword>
<dbReference type="Pfam" id="PF02732">
    <property type="entry name" value="ERCC4"/>
    <property type="match status" value="1"/>
</dbReference>
<dbReference type="CDD" id="cd20083">
    <property type="entry name" value="XPF_nuclease_EME"/>
    <property type="match status" value="1"/>
</dbReference>
<evidence type="ECO:0000256" key="2">
    <source>
        <dbReference type="ARBA" id="ARBA00001946"/>
    </source>
</evidence>
<evidence type="ECO:0000256" key="1">
    <source>
        <dbReference type="ARBA" id="ARBA00001913"/>
    </source>
</evidence>
<dbReference type="GO" id="GO:0051321">
    <property type="term" value="P:meiotic cell cycle"/>
    <property type="evidence" value="ECO:0007669"/>
    <property type="project" value="UniProtKB-KW"/>
</dbReference>
<feature type="region of interest" description="Disordered" evidence="23">
    <location>
        <begin position="1"/>
        <end position="73"/>
    </location>
</feature>
<dbReference type="GO" id="GO:0003677">
    <property type="term" value="F:DNA binding"/>
    <property type="evidence" value="ECO:0007669"/>
    <property type="project" value="InterPro"/>
</dbReference>
<feature type="compositionally biased region" description="Polar residues" evidence="23">
    <location>
        <begin position="61"/>
        <end position="71"/>
    </location>
</feature>
<evidence type="ECO:0000256" key="23">
    <source>
        <dbReference type="SAM" id="MobiDB-lite"/>
    </source>
</evidence>
<dbReference type="PANTHER" id="PTHR21077">
    <property type="entry name" value="EME1 PROTEIN"/>
    <property type="match status" value="1"/>
</dbReference>
<keyword evidence="17" id="KW-0539">Nucleus</keyword>
<dbReference type="GO" id="GO:0005634">
    <property type="term" value="C:nucleus"/>
    <property type="evidence" value="ECO:0007669"/>
    <property type="project" value="UniProtKB-SubCell"/>
</dbReference>
<feature type="compositionally biased region" description="Basic residues" evidence="23">
    <location>
        <begin position="16"/>
        <end position="26"/>
    </location>
</feature>
<evidence type="ECO:0000313" key="25">
    <source>
        <dbReference type="Proteomes" id="UP001515500"/>
    </source>
</evidence>
<dbReference type="GO" id="GO:0046872">
    <property type="term" value="F:metal ion binding"/>
    <property type="evidence" value="ECO:0007669"/>
    <property type="project" value="UniProtKB-KW"/>
</dbReference>
<keyword evidence="5" id="KW-0132">Cell division</keyword>
<dbReference type="InterPro" id="IPR033310">
    <property type="entry name" value="Mms4/EME1/EME2"/>
</dbReference>
<name>A0AB40BVV4_DIOCR</name>
<evidence type="ECO:0000256" key="20">
    <source>
        <dbReference type="ARBA" id="ARBA00059712"/>
    </source>
</evidence>
<evidence type="ECO:0000256" key="5">
    <source>
        <dbReference type="ARBA" id="ARBA00022618"/>
    </source>
</evidence>
<keyword evidence="8" id="KW-0255">Endonuclease</keyword>
<evidence type="ECO:0000256" key="8">
    <source>
        <dbReference type="ARBA" id="ARBA00022759"/>
    </source>
</evidence>
<proteinExistence type="inferred from homology"/>
<evidence type="ECO:0000256" key="14">
    <source>
        <dbReference type="ARBA" id="ARBA00023054"/>
    </source>
</evidence>
<keyword evidence="18" id="KW-0469">Meiosis</keyword>
<keyword evidence="9" id="KW-0227">DNA damage</keyword>
<dbReference type="InterPro" id="IPR006166">
    <property type="entry name" value="ERCC4_domain"/>
</dbReference>
<evidence type="ECO:0000256" key="15">
    <source>
        <dbReference type="ARBA" id="ARBA00023172"/>
    </source>
</evidence>
<evidence type="ECO:0000256" key="19">
    <source>
        <dbReference type="ARBA" id="ARBA00023306"/>
    </source>
</evidence>
<keyword evidence="13" id="KW-0460">Magnesium</keyword>
<dbReference type="Proteomes" id="UP001515500">
    <property type="component" value="Chromosome 8"/>
</dbReference>
<dbReference type="Gene3D" id="1.10.150.670">
    <property type="entry name" value="Crossover junction endonuclease EME1, DNA-binding domain"/>
    <property type="match status" value="1"/>
</dbReference>
<dbReference type="Pfam" id="PF21292">
    <property type="entry name" value="EME1-MUS81_C"/>
    <property type="match status" value="1"/>
</dbReference>
<feature type="domain" description="ERCC4" evidence="24">
    <location>
        <begin position="329"/>
        <end position="485"/>
    </location>
</feature>
<keyword evidence="10" id="KW-0498">Mitosis</keyword>
<evidence type="ECO:0000256" key="7">
    <source>
        <dbReference type="ARBA" id="ARBA00022723"/>
    </source>
</evidence>
<dbReference type="GO" id="GO:0004519">
    <property type="term" value="F:endonuclease activity"/>
    <property type="evidence" value="ECO:0007669"/>
    <property type="project" value="UniProtKB-KW"/>
</dbReference>
<dbReference type="CDD" id="cd22249">
    <property type="entry name" value="UDM1_RNF168_RNF169-like"/>
    <property type="match status" value="1"/>
</dbReference>
<comment type="cofactor">
    <cofactor evidence="2">
        <name>Mg(2+)</name>
        <dbReference type="ChEBI" id="CHEBI:18420"/>
    </cofactor>
</comment>
<evidence type="ECO:0000256" key="18">
    <source>
        <dbReference type="ARBA" id="ARBA00023254"/>
    </source>
</evidence>
<evidence type="ECO:0000313" key="26">
    <source>
        <dbReference type="RefSeq" id="XP_039130797.1"/>
    </source>
</evidence>
<dbReference type="GO" id="GO:0048476">
    <property type="term" value="C:Holliday junction resolvase complex"/>
    <property type="evidence" value="ECO:0007669"/>
    <property type="project" value="InterPro"/>
</dbReference>
<dbReference type="GO" id="GO:0006281">
    <property type="term" value="P:DNA repair"/>
    <property type="evidence" value="ECO:0007669"/>
    <property type="project" value="UniProtKB-KW"/>
</dbReference>
<dbReference type="PANTHER" id="PTHR21077:SF5">
    <property type="entry name" value="CROSSOVER JUNCTION ENDONUCLEASE MMS4"/>
    <property type="match status" value="1"/>
</dbReference>
<comment type="subcellular location">
    <subcellularLocation>
        <location evidence="3">Nucleus</location>
    </subcellularLocation>
</comment>
<keyword evidence="11" id="KW-0378">Hydrolase</keyword>
<gene>
    <name evidence="26" type="primary">LOC120267161</name>
</gene>
<keyword evidence="19" id="KW-0131">Cell cycle</keyword>
<dbReference type="RefSeq" id="XP_039130797.1">
    <property type="nucleotide sequence ID" value="XM_039274863.1"/>
</dbReference>
<keyword evidence="12" id="KW-0106">Calcium</keyword>
<dbReference type="GeneID" id="120267161"/>
<evidence type="ECO:0000256" key="13">
    <source>
        <dbReference type="ARBA" id="ARBA00022842"/>
    </source>
</evidence>
<evidence type="ECO:0000256" key="16">
    <source>
        <dbReference type="ARBA" id="ARBA00023204"/>
    </source>
</evidence>
<dbReference type="GO" id="GO:0006310">
    <property type="term" value="P:DNA recombination"/>
    <property type="evidence" value="ECO:0007669"/>
    <property type="project" value="UniProtKB-KW"/>
</dbReference>
<accession>A0AB40BVV4</accession>
<dbReference type="FunFam" id="1.10.150.670:FF:000007">
    <property type="entry name" value="Crossover junction endonuclease EME1B"/>
    <property type="match status" value="1"/>
</dbReference>
<dbReference type="GO" id="GO:0016787">
    <property type="term" value="F:hydrolase activity"/>
    <property type="evidence" value="ECO:0007669"/>
    <property type="project" value="UniProtKB-KW"/>
</dbReference>
<protein>
    <submittedName>
        <fullName evidence="26">Crossover junction endonuclease EME1B-like</fullName>
    </submittedName>
</protein>
<evidence type="ECO:0000256" key="4">
    <source>
        <dbReference type="ARBA" id="ARBA00005313"/>
    </source>
</evidence>
<feature type="compositionally biased region" description="Polar residues" evidence="23">
    <location>
        <begin position="171"/>
        <end position="188"/>
    </location>
</feature>
<evidence type="ECO:0000256" key="17">
    <source>
        <dbReference type="ARBA" id="ARBA00023242"/>
    </source>
</evidence>
<evidence type="ECO:0000256" key="3">
    <source>
        <dbReference type="ARBA" id="ARBA00004123"/>
    </source>
</evidence>
<keyword evidence="14 22" id="KW-0175">Coiled coil</keyword>
<reference evidence="26" key="1">
    <citation type="submission" date="2025-08" db="UniProtKB">
        <authorList>
            <consortium name="RefSeq"/>
        </authorList>
    </citation>
    <scope>IDENTIFICATION</scope>
</reference>
<organism evidence="25 26">
    <name type="scientific">Dioscorea cayennensis subsp. rotundata</name>
    <name type="common">White Guinea yam</name>
    <name type="synonym">Dioscorea rotundata</name>
    <dbReference type="NCBI Taxonomy" id="55577"/>
    <lineage>
        <taxon>Eukaryota</taxon>
        <taxon>Viridiplantae</taxon>
        <taxon>Streptophyta</taxon>
        <taxon>Embryophyta</taxon>
        <taxon>Tracheophyta</taxon>
        <taxon>Spermatophyta</taxon>
        <taxon>Magnoliopsida</taxon>
        <taxon>Liliopsida</taxon>
        <taxon>Dioscoreales</taxon>
        <taxon>Dioscoreaceae</taxon>
        <taxon>Dioscorea</taxon>
    </lineage>
</organism>